<dbReference type="PANTHER" id="PTHR34584:SF1">
    <property type="entry name" value="NA(+)_H(+) ANTIPORTER SUBUNIT E1"/>
    <property type="match status" value="1"/>
</dbReference>
<reference evidence="8" key="1">
    <citation type="submission" date="2017-06" db="EMBL/GenBank/DDBJ databases">
        <title>Herbaspirillum phytohormonus sp. nov., isolated from the root nodule of Robinia pseudoacacia in lead-zinc mine.</title>
        <authorList>
            <person name="Fan M."/>
            <person name="Lin Y."/>
        </authorList>
    </citation>
    <scope>NUCLEOTIDE SEQUENCE [LARGE SCALE GENOMIC DNA]</scope>
    <source>
        <strain evidence="8">SC-089</strain>
    </source>
</reference>
<dbReference type="InterPro" id="IPR002758">
    <property type="entry name" value="Cation_antiport_E"/>
</dbReference>
<keyword evidence="6" id="KW-0472">Membrane</keyword>
<dbReference type="RefSeq" id="WP_088605492.1">
    <property type="nucleotide sequence ID" value="NZ_NJIH01000014.1"/>
</dbReference>
<dbReference type="AlphaFoldDB" id="A0A225M028"/>
<evidence type="ECO:0000256" key="3">
    <source>
        <dbReference type="ARBA" id="ARBA00022475"/>
    </source>
</evidence>
<keyword evidence="3" id="KW-1003">Cell membrane</keyword>
<keyword evidence="5" id="KW-1133">Transmembrane helix</keyword>
<dbReference type="Proteomes" id="UP000214603">
    <property type="component" value="Unassembled WGS sequence"/>
</dbReference>
<gene>
    <name evidence="7" type="ORF">CEY11_21525</name>
</gene>
<evidence type="ECO:0000256" key="1">
    <source>
        <dbReference type="ARBA" id="ARBA00004651"/>
    </source>
</evidence>
<comment type="subcellular location">
    <subcellularLocation>
        <location evidence="1">Cell membrane</location>
        <topology evidence="1">Multi-pass membrane protein</topology>
    </subcellularLocation>
</comment>
<dbReference type="Pfam" id="PF01899">
    <property type="entry name" value="MNHE"/>
    <property type="match status" value="1"/>
</dbReference>
<dbReference type="GO" id="GO:0005886">
    <property type="term" value="C:plasma membrane"/>
    <property type="evidence" value="ECO:0007669"/>
    <property type="project" value="UniProtKB-SubCell"/>
</dbReference>
<dbReference type="OrthoDB" id="9807187at2"/>
<evidence type="ECO:0000256" key="2">
    <source>
        <dbReference type="ARBA" id="ARBA00006228"/>
    </source>
</evidence>
<proteinExistence type="inferred from homology"/>
<evidence type="ECO:0000313" key="7">
    <source>
        <dbReference type="EMBL" id="OWT54745.1"/>
    </source>
</evidence>
<evidence type="ECO:0000256" key="4">
    <source>
        <dbReference type="ARBA" id="ARBA00022692"/>
    </source>
</evidence>
<dbReference type="PIRSF" id="PIRSF019239">
    <property type="entry name" value="MrpE"/>
    <property type="match status" value="1"/>
</dbReference>
<dbReference type="NCBIfam" id="NF006520">
    <property type="entry name" value="PRK08965.1-4"/>
    <property type="match status" value="1"/>
</dbReference>
<keyword evidence="4" id="KW-0812">Transmembrane</keyword>
<name>A0A225M028_9BURK</name>
<dbReference type="GO" id="GO:0008324">
    <property type="term" value="F:monoatomic cation transmembrane transporter activity"/>
    <property type="evidence" value="ECO:0007669"/>
    <property type="project" value="InterPro"/>
</dbReference>
<comment type="caution">
    <text evidence="7">The sequence shown here is derived from an EMBL/GenBank/DDBJ whole genome shotgun (WGS) entry which is preliminary data.</text>
</comment>
<comment type="similarity">
    <text evidence="2">Belongs to the CPA3 antiporters (TC 2.A.63) subunit E family.</text>
</comment>
<accession>A0A225M028</accession>
<sequence length="160" mass="17959">MKRYVSFLALPAVLLLLWLLLNNTLAPTQILLGAALALVLGRAAMALRPLRSRLRKPWAIARLLCVVALDVARSNLAVARLIWSRTQQPTPGFIRIPLELRDPHGLAFLACIVTYTPGTVWTELASDGSLTLHVLDLDEESHWIDLIKQRYESPLMEIFE</sequence>
<evidence type="ECO:0000256" key="6">
    <source>
        <dbReference type="ARBA" id="ARBA00023136"/>
    </source>
</evidence>
<keyword evidence="8" id="KW-1185">Reference proteome</keyword>
<evidence type="ECO:0000313" key="8">
    <source>
        <dbReference type="Proteomes" id="UP000214603"/>
    </source>
</evidence>
<dbReference type="PANTHER" id="PTHR34584">
    <property type="entry name" value="NA(+)/H(+) ANTIPORTER SUBUNIT E1"/>
    <property type="match status" value="1"/>
</dbReference>
<dbReference type="EMBL" id="NJIH01000014">
    <property type="protein sequence ID" value="OWT54745.1"/>
    <property type="molecule type" value="Genomic_DNA"/>
</dbReference>
<organism evidence="7 8">
    <name type="scientific">Candidimonas nitroreducens</name>
    <dbReference type="NCBI Taxonomy" id="683354"/>
    <lineage>
        <taxon>Bacteria</taxon>
        <taxon>Pseudomonadati</taxon>
        <taxon>Pseudomonadota</taxon>
        <taxon>Betaproteobacteria</taxon>
        <taxon>Burkholderiales</taxon>
        <taxon>Alcaligenaceae</taxon>
        <taxon>Candidimonas</taxon>
    </lineage>
</organism>
<protein>
    <submittedName>
        <fullName evidence="7">Na+/H+ antiporter subunit E</fullName>
    </submittedName>
</protein>
<evidence type="ECO:0000256" key="5">
    <source>
        <dbReference type="ARBA" id="ARBA00022989"/>
    </source>
</evidence>